<dbReference type="Proteomes" id="UP000789901">
    <property type="component" value="Unassembled WGS sequence"/>
</dbReference>
<feature type="non-terminal residue" evidence="1">
    <location>
        <position position="217"/>
    </location>
</feature>
<feature type="non-terminal residue" evidence="1">
    <location>
        <position position="1"/>
    </location>
</feature>
<accession>A0ABN7XIA5</accession>
<gene>
    <name evidence="1" type="ORF">GMARGA_LOCUS43765</name>
</gene>
<protein>
    <submittedName>
        <fullName evidence="1">35413_t:CDS:1</fullName>
    </submittedName>
</protein>
<evidence type="ECO:0000313" key="1">
    <source>
        <dbReference type="EMBL" id="CAG8854944.1"/>
    </source>
</evidence>
<keyword evidence="2" id="KW-1185">Reference proteome</keyword>
<organism evidence="1 2">
    <name type="scientific">Gigaspora margarita</name>
    <dbReference type="NCBI Taxonomy" id="4874"/>
    <lineage>
        <taxon>Eukaryota</taxon>
        <taxon>Fungi</taxon>
        <taxon>Fungi incertae sedis</taxon>
        <taxon>Mucoromycota</taxon>
        <taxon>Glomeromycotina</taxon>
        <taxon>Glomeromycetes</taxon>
        <taxon>Diversisporales</taxon>
        <taxon>Gigasporaceae</taxon>
        <taxon>Gigaspora</taxon>
    </lineage>
</organism>
<comment type="caution">
    <text evidence="1">The sequence shown here is derived from an EMBL/GenBank/DDBJ whole genome shotgun (WGS) entry which is preliminary data.</text>
</comment>
<proteinExistence type="predicted"/>
<sequence length="217" mass="25971">WCLLIKSYWDAVSREISSFEEIVETHNFIELGKQIAKLKGTIDMAFLKHKELIETKIRSILNDIPEFKNQLDCKVCKKVNKERNKLDKYLEKKNDENCKEETNQTIINYIVSRREFISSKIENMLEGILMRNRFSIFIDRTLEKILSTWEKLLDEKKLEEAANKIWRLLRDKVSAENEDFINEEIDNIVNEEYGTMWTSNFFNNYKFRIIPELSNID</sequence>
<evidence type="ECO:0000313" key="2">
    <source>
        <dbReference type="Proteomes" id="UP000789901"/>
    </source>
</evidence>
<reference evidence="1 2" key="1">
    <citation type="submission" date="2021-06" db="EMBL/GenBank/DDBJ databases">
        <authorList>
            <person name="Kallberg Y."/>
            <person name="Tangrot J."/>
            <person name="Rosling A."/>
        </authorList>
    </citation>
    <scope>NUCLEOTIDE SEQUENCE [LARGE SCALE GENOMIC DNA]</scope>
    <source>
        <strain evidence="1 2">120-4 pot B 10/14</strain>
    </source>
</reference>
<name>A0ABN7XIA5_GIGMA</name>
<dbReference type="EMBL" id="CAJVQB010144202">
    <property type="protein sequence ID" value="CAG8854944.1"/>
    <property type="molecule type" value="Genomic_DNA"/>
</dbReference>